<dbReference type="EMBL" id="KQ085907">
    <property type="protein sequence ID" value="KLO17185.1"/>
    <property type="molecule type" value="Genomic_DNA"/>
</dbReference>
<evidence type="ECO:0000313" key="2">
    <source>
        <dbReference type="EMBL" id="KLO17185.1"/>
    </source>
</evidence>
<evidence type="ECO:0000313" key="3">
    <source>
        <dbReference type="Proteomes" id="UP000053477"/>
    </source>
</evidence>
<protein>
    <submittedName>
        <fullName evidence="2">Uncharacterized protein</fullName>
    </submittedName>
</protein>
<organism evidence="2 3">
    <name type="scientific">Schizopora paradoxa</name>
    <dbReference type="NCBI Taxonomy" id="27342"/>
    <lineage>
        <taxon>Eukaryota</taxon>
        <taxon>Fungi</taxon>
        <taxon>Dikarya</taxon>
        <taxon>Basidiomycota</taxon>
        <taxon>Agaricomycotina</taxon>
        <taxon>Agaricomycetes</taxon>
        <taxon>Hymenochaetales</taxon>
        <taxon>Schizoporaceae</taxon>
        <taxon>Schizopora</taxon>
    </lineage>
</organism>
<feature type="region of interest" description="Disordered" evidence="1">
    <location>
        <begin position="77"/>
        <end position="97"/>
    </location>
</feature>
<reference evidence="2 3" key="1">
    <citation type="submission" date="2015-04" db="EMBL/GenBank/DDBJ databases">
        <title>Complete genome sequence of Schizopora paradoxa KUC8140, a cosmopolitan wood degrader in East Asia.</title>
        <authorList>
            <consortium name="DOE Joint Genome Institute"/>
            <person name="Min B."/>
            <person name="Park H."/>
            <person name="Jang Y."/>
            <person name="Kim J.-J."/>
            <person name="Kim K.H."/>
            <person name="Pangilinan J."/>
            <person name="Lipzen A."/>
            <person name="Riley R."/>
            <person name="Grigoriev I.V."/>
            <person name="Spatafora J.W."/>
            <person name="Choi I.-G."/>
        </authorList>
    </citation>
    <scope>NUCLEOTIDE SEQUENCE [LARGE SCALE GENOMIC DNA]</scope>
    <source>
        <strain evidence="2 3">KUC8140</strain>
    </source>
</reference>
<evidence type="ECO:0000256" key="1">
    <source>
        <dbReference type="SAM" id="MobiDB-lite"/>
    </source>
</evidence>
<dbReference type="Proteomes" id="UP000053477">
    <property type="component" value="Unassembled WGS sequence"/>
</dbReference>
<keyword evidence="3" id="KW-1185">Reference proteome</keyword>
<feature type="compositionally biased region" description="Polar residues" evidence="1">
    <location>
        <begin position="82"/>
        <end position="97"/>
    </location>
</feature>
<gene>
    <name evidence="2" type="ORF">SCHPADRAFT_887151</name>
</gene>
<sequence length="160" mass="17841">MAVGIKTRSLPGDSCTGGRRTALLLISSPTRKIAERRREDYKYLLRHSDHVSFWEASAIAASTRQLANGLRTKSKKGRSLNVEASGSTQLHQPRQSPSALTVRIDRARLLLEWPALSVLLPAKPAVKWAAWKVEGIGTIRISIEIDGRMWVPANCVYRRL</sequence>
<dbReference type="AlphaFoldDB" id="A0A0H2RYL6"/>
<name>A0A0H2RYL6_9AGAM</name>
<proteinExistence type="predicted"/>
<dbReference type="InParanoid" id="A0A0H2RYL6"/>
<accession>A0A0H2RYL6</accession>